<dbReference type="Pfam" id="PF02310">
    <property type="entry name" value="B12-binding"/>
    <property type="match status" value="1"/>
</dbReference>
<evidence type="ECO:0000313" key="4">
    <source>
        <dbReference type="EMBL" id="MFD1020457.1"/>
    </source>
</evidence>
<keyword evidence="2" id="KW-0170">Cobalt</keyword>
<dbReference type="CDD" id="cd02065">
    <property type="entry name" value="B12-binding_like"/>
    <property type="match status" value="1"/>
</dbReference>
<dbReference type="Pfam" id="PF02607">
    <property type="entry name" value="B12-binding_2"/>
    <property type="match status" value="1"/>
</dbReference>
<dbReference type="Proteomes" id="UP001596990">
    <property type="component" value="Unassembled WGS sequence"/>
</dbReference>
<reference evidence="5" key="1">
    <citation type="journal article" date="2019" name="Int. J. Syst. Evol. Microbiol.">
        <title>The Global Catalogue of Microorganisms (GCM) 10K type strain sequencing project: providing services to taxonomists for standard genome sequencing and annotation.</title>
        <authorList>
            <consortium name="The Broad Institute Genomics Platform"/>
            <consortium name="The Broad Institute Genome Sequencing Center for Infectious Disease"/>
            <person name="Wu L."/>
            <person name="Ma J."/>
        </authorList>
    </citation>
    <scope>NUCLEOTIDE SEQUENCE [LARGE SCALE GENOMIC DNA]</scope>
    <source>
        <strain evidence="5">CCUG 56607</strain>
    </source>
</reference>
<accession>A0ABW3L4T8</accession>
<dbReference type="SUPFAM" id="SSF52242">
    <property type="entry name" value="Cobalamin (vitamin B12)-binding domain"/>
    <property type="match status" value="1"/>
</dbReference>
<organism evidence="4 5">
    <name type="scientific">Thalassobacillus hwangdonensis</name>
    <dbReference type="NCBI Taxonomy" id="546108"/>
    <lineage>
        <taxon>Bacteria</taxon>
        <taxon>Bacillati</taxon>
        <taxon>Bacillota</taxon>
        <taxon>Bacilli</taxon>
        <taxon>Bacillales</taxon>
        <taxon>Bacillaceae</taxon>
        <taxon>Thalassobacillus</taxon>
    </lineage>
</organism>
<dbReference type="PANTHER" id="PTHR45833:SF1">
    <property type="entry name" value="METHIONINE SYNTHASE"/>
    <property type="match status" value="1"/>
</dbReference>
<proteinExistence type="predicted"/>
<evidence type="ECO:0000256" key="1">
    <source>
        <dbReference type="ARBA" id="ARBA00022723"/>
    </source>
</evidence>
<evidence type="ECO:0000256" key="2">
    <source>
        <dbReference type="ARBA" id="ARBA00023285"/>
    </source>
</evidence>
<dbReference type="RefSeq" id="WP_386062520.1">
    <property type="nucleotide sequence ID" value="NZ_JBHTKL010000005.1"/>
</dbReference>
<dbReference type="InterPro" id="IPR036724">
    <property type="entry name" value="Cobalamin-bd_sf"/>
</dbReference>
<dbReference type="InterPro" id="IPR050554">
    <property type="entry name" value="Met_Synthase/Corrinoid"/>
</dbReference>
<sequence>MHIRLAELFLSGEEETAVDFIEKHLNEHPRMYLYEDIITPAMYHIGELWENNEISVADEHLATAVCDFVLSKIENTSYPMSTKKLGDRKVMLLGIENERHYIGLKMVSSYFKEKNWRVRYLGPDLPIDHAIKQIDKWKPDVIGLSAALSYRLPVLKVFIERFSKLEWQPDILVGGRITRKYDLTDMYDDHVHFIRGLNDLDKWLVDRKEGIKDGTS</sequence>
<dbReference type="PROSITE" id="PS51332">
    <property type="entry name" value="B12_BINDING"/>
    <property type="match status" value="1"/>
</dbReference>
<evidence type="ECO:0000259" key="3">
    <source>
        <dbReference type="PROSITE" id="PS51332"/>
    </source>
</evidence>
<comment type="caution">
    <text evidence="4">The sequence shown here is derived from an EMBL/GenBank/DDBJ whole genome shotgun (WGS) entry which is preliminary data.</text>
</comment>
<dbReference type="InterPro" id="IPR003759">
    <property type="entry name" value="Cbl-bd_cap"/>
</dbReference>
<dbReference type="EMBL" id="JBHTKL010000005">
    <property type="protein sequence ID" value="MFD1020457.1"/>
    <property type="molecule type" value="Genomic_DNA"/>
</dbReference>
<dbReference type="InterPro" id="IPR036594">
    <property type="entry name" value="Meth_synthase_dom"/>
</dbReference>
<keyword evidence="1" id="KW-0479">Metal-binding</keyword>
<protein>
    <submittedName>
        <fullName evidence="4">B12-binding domain-containing protein</fullName>
    </submittedName>
</protein>
<evidence type="ECO:0000313" key="5">
    <source>
        <dbReference type="Proteomes" id="UP001596990"/>
    </source>
</evidence>
<feature type="domain" description="B12-binding" evidence="3">
    <location>
        <begin position="87"/>
        <end position="216"/>
    </location>
</feature>
<dbReference type="PANTHER" id="PTHR45833">
    <property type="entry name" value="METHIONINE SYNTHASE"/>
    <property type="match status" value="1"/>
</dbReference>
<name>A0ABW3L4T8_9BACI</name>
<gene>
    <name evidence="4" type="ORF">ACFQ2J_14815</name>
</gene>
<dbReference type="Gene3D" id="1.10.1240.10">
    <property type="entry name" value="Methionine synthase domain"/>
    <property type="match status" value="1"/>
</dbReference>
<dbReference type="Gene3D" id="3.40.50.280">
    <property type="entry name" value="Cobalamin-binding domain"/>
    <property type="match status" value="1"/>
</dbReference>
<dbReference type="InterPro" id="IPR006158">
    <property type="entry name" value="Cobalamin-bd"/>
</dbReference>
<keyword evidence="5" id="KW-1185">Reference proteome</keyword>